<sequence length="259" mass="28293">MSLFLRLHKVCNACGFIWYPKDEALSSHCPNCGSEDTANEKFNFIATILFYLTGLVVLGLVIYSLQATEPLPPVEPLSAVEDSLTRAEQQIALPEVEEETETAAAPVKAAPKPADVEALPPVAAPAVITPPPAAPAPVAETAPAPSVEPAPVEDLRPMVNVSTNQITFSLWSVSELRLRRAYTNLLNDGSIHSELNKKDYLHFVSNRAKKCGELDPAFEKNINSIESIKFKANDSKILECYASENTSEYNRLNIATEEK</sequence>
<evidence type="ECO:0000313" key="3">
    <source>
        <dbReference type="Proteomes" id="UP001597128"/>
    </source>
</evidence>
<dbReference type="Proteomes" id="UP001597128">
    <property type="component" value="Unassembled WGS sequence"/>
</dbReference>
<protein>
    <submittedName>
        <fullName evidence="2">Uncharacterized protein</fullName>
    </submittedName>
</protein>
<evidence type="ECO:0000256" key="1">
    <source>
        <dbReference type="SAM" id="Phobius"/>
    </source>
</evidence>
<keyword evidence="1" id="KW-0812">Transmembrane</keyword>
<name>A0ABW3F8Z6_9PROT</name>
<keyword evidence="1" id="KW-1133">Transmembrane helix</keyword>
<feature type="transmembrane region" description="Helical" evidence="1">
    <location>
        <begin position="44"/>
        <end position="65"/>
    </location>
</feature>
<dbReference type="EMBL" id="JBHTKB010000001">
    <property type="protein sequence ID" value="MFD0912927.1"/>
    <property type="molecule type" value="Genomic_DNA"/>
</dbReference>
<organism evidence="2 3">
    <name type="scientific">Methylophilus luteus</name>
    <dbReference type="NCBI Taxonomy" id="640108"/>
    <lineage>
        <taxon>Bacteria</taxon>
        <taxon>Pseudomonadati</taxon>
        <taxon>Pseudomonadota</taxon>
        <taxon>Betaproteobacteria</taxon>
        <taxon>Nitrosomonadales</taxon>
        <taxon>Methylophilaceae</taxon>
        <taxon>Methylophilus</taxon>
    </lineage>
</organism>
<keyword evidence="3" id="KW-1185">Reference proteome</keyword>
<gene>
    <name evidence="2" type="ORF">ACFQ1Z_05155</name>
</gene>
<comment type="caution">
    <text evidence="2">The sequence shown here is derived from an EMBL/GenBank/DDBJ whole genome shotgun (WGS) entry which is preliminary data.</text>
</comment>
<reference evidence="3" key="1">
    <citation type="journal article" date="2019" name="Int. J. Syst. Evol. Microbiol.">
        <title>The Global Catalogue of Microorganisms (GCM) 10K type strain sequencing project: providing services to taxonomists for standard genome sequencing and annotation.</title>
        <authorList>
            <consortium name="The Broad Institute Genomics Platform"/>
            <consortium name="The Broad Institute Genome Sequencing Center for Infectious Disease"/>
            <person name="Wu L."/>
            <person name="Ma J."/>
        </authorList>
    </citation>
    <scope>NUCLEOTIDE SEQUENCE [LARGE SCALE GENOMIC DNA]</scope>
    <source>
        <strain evidence="3">CCUG 58412</strain>
    </source>
</reference>
<accession>A0ABW3F8Z6</accession>
<evidence type="ECO:0000313" key="2">
    <source>
        <dbReference type="EMBL" id="MFD0912927.1"/>
    </source>
</evidence>
<dbReference type="RefSeq" id="WP_379056138.1">
    <property type="nucleotide sequence ID" value="NZ_JBHTKB010000001.1"/>
</dbReference>
<proteinExistence type="predicted"/>
<keyword evidence="1" id="KW-0472">Membrane</keyword>